<evidence type="ECO:0000313" key="6">
    <source>
        <dbReference type="EMBL" id="TLD69152.1"/>
    </source>
</evidence>
<dbReference type="FunFam" id="3.20.20.10:FF:000018">
    <property type="entry name" value="Pyridoxal phosphate homeostasis protein"/>
    <property type="match status" value="1"/>
</dbReference>
<dbReference type="NCBIfam" id="TIGR00044">
    <property type="entry name" value="YggS family pyridoxal phosphate-dependent enzyme"/>
    <property type="match status" value="1"/>
</dbReference>
<dbReference type="InterPro" id="IPR001608">
    <property type="entry name" value="Ala_racemase_N"/>
</dbReference>
<feature type="modified residue" description="N6-(pyridoxal phosphate)lysine" evidence="2 3">
    <location>
        <position position="35"/>
    </location>
</feature>
<dbReference type="Proteomes" id="UP000306196">
    <property type="component" value="Unassembled WGS sequence"/>
</dbReference>
<dbReference type="PANTHER" id="PTHR10146:SF14">
    <property type="entry name" value="PYRIDOXAL PHOSPHATE HOMEOSTASIS PROTEIN"/>
    <property type="match status" value="1"/>
</dbReference>
<dbReference type="EMBL" id="VAUV01000015">
    <property type="protein sequence ID" value="TLD69152.1"/>
    <property type="molecule type" value="Genomic_DNA"/>
</dbReference>
<evidence type="ECO:0000256" key="2">
    <source>
        <dbReference type="HAMAP-Rule" id="MF_02087"/>
    </source>
</evidence>
<feature type="domain" description="Alanine racemase N-terminal" evidence="5">
    <location>
        <begin position="21"/>
        <end position="224"/>
    </location>
</feature>
<protein>
    <recommendedName>
        <fullName evidence="2">Pyridoxal phosphate homeostasis protein</fullName>
        <shortName evidence="2">PLP homeostasis protein</shortName>
    </recommendedName>
</protein>
<comment type="cofactor">
    <cofactor evidence="3">
        <name>pyridoxal 5'-phosphate</name>
        <dbReference type="ChEBI" id="CHEBI:597326"/>
    </cofactor>
</comment>
<evidence type="ECO:0000256" key="1">
    <source>
        <dbReference type="ARBA" id="ARBA00022898"/>
    </source>
</evidence>
<dbReference type="InterPro" id="IPR029066">
    <property type="entry name" value="PLP-binding_barrel"/>
</dbReference>
<evidence type="ECO:0000313" key="7">
    <source>
        <dbReference type="Proteomes" id="UP000306196"/>
    </source>
</evidence>
<dbReference type="PANTHER" id="PTHR10146">
    <property type="entry name" value="PROLINE SYNTHETASE CO-TRANSCRIBED BACTERIAL HOMOLOG PROTEIN"/>
    <property type="match status" value="1"/>
</dbReference>
<evidence type="ECO:0000256" key="3">
    <source>
        <dbReference type="PIRSR" id="PIRSR004848-1"/>
    </source>
</evidence>
<dbReference type="CDD" id="cd00635">
    <property type="entry name" value="PLPDE_III_YBL036c_like"/>
    <property type="match status" value="1"/>
</dbReference>
<reference evidence="6 7" key="1">
    <citation type="submission" date="2019-05" db="EMBL/GenBank/DDBJ databases">
        <title>Verrucobacter flavum gen. nov., sp. nov. a new member of the family Verrucomicrobiaceae.</title>
        <authorList>
            <person name="Szuroczki S."/>
            <person name="Abbaszade G."/>
            <person name="Szabo A."/>
            <person name="Felfoldi T."/>
            <person name="Schumann P."/>
            <person name="Boka K."/>
            <person name="Keki Z."/>
            <person name="Toumi M."/>
            <person name="Toth E."/>
        </authorList>
    </citation>
    <scope>NUCLEOTIDE SEQUENCE [LARGE SCALE GENOMIC DNA]</scope>
    <source>
        <strain evidence="6 7">MG-N-17</strain>
    </source>
</reference>
<dbReference type="AlphaFoldDB" id="A0A5R8K9Z3"/>
<keyword evidence="1 2" id="KW-0663">Pyridoxal phosphate</keyword>
<proteinExistence type="inferred from homology"/>
<comment type="caution">
    <text evidence="6">The sequence shown here is derived from an EMBL/GenBank/DDBJ whole genome shotgun (WGS) entry which is preliminary data.</text>
</comment>
<organism evidence="6 7">
    <name type="scientific">Phragmitibacter flavus</name>
    <dbReference type="NCBI Taxonomy" id="2576071"/>
    <lineage>
        <taxon>Bacteria</taxon>
        <taxon>Pseudomonadati</taxon>
        <taxon>Verrucomicrobiota</taxon>
        <taxon>Verrucomicrobiia</taxon>
        <taxon>Verrucomicrobiales</taxon>
        <taxon>Verrucomicrobiaceae</taxon>
        <taxon>Phragmitibacter</taxon>
    </lineage>
</organism>
<evidence type="ECO:0000259" key="5">
    <source>
        <dbReference type="Pfam" id="PF01168"/>
    </source>
</evidence>
<dbReference type="RefSeq" id="WP_138087838.1">
    <property type="nucleotide sequence ID" value="NZ_VAUV01000015.1"/>
</dbReference>
<dbReference type="OrthoDB" id="9804072at2"/>
<evidence type="ECO:0000256" key="4">
    <source>
        <dbReference type="RuleBase" id="RU004514"/>
    </source>
</evidence>
<dbReference type="InterPro" id="IPR011078">
    <property type="entry name" value="PyrdxlP_homeostasis"/>
</dbReference>
<gene>
    <name evidence="6" type="ORF">FEM03_18810</name>
</gene>
<dbReference type="GO" id="GO:0030170">
    <property type="term" value="F:pyridoxal phosphate binding"/>
    <property type="evidence" value="ECO:0007669"/>
    <property type="project" value="UniProtKB-UniRule"/>
</dbReference>
<comment type="similarity">
    <text evidence="2 4">Belongs to the pyridoxal phosphate-binding protein YggS/PROSC family.</text>
</comment>
<comment type="function">
    <text evidence="2">Pyridoxal 5'-phosphate (PLP)-binding protein, which is involved in PLP homeostasis.</text>
</comment>
<name>A0A5R8K9Z3_9BACT</name>
<sequence length="226" mass="25106">MYIHENLKEVQLKIAEAAMKSHRLGEEVELLVVSKTFDADRVREVVEAGQRLFGENRVQEMLAKVPLLPDSLRWHLIGHLQSNKVRKVLPVVEALHGIDSVAIARDVQRIAGELGLFPKVYLEVNVAGEASKFGFTPEGVEAELEELLELDRIELVGLMCVPPVGREAEDSRRYFVKLRELRDRLELRGGVKLPGLSMGMSGDYAVAVEEGATVVRVGSAIFGRRG</sequence>
<dbReference type="Gene3D" id="3.20.20.10">
    <property type="entry name" value="Alanine racemase"/>
    <property type="match status" value="1"/>
</dbReference>
<accession>A0A5R8K9Z3</accession>
<dbReference type="HAMAP" id="MF_02087">
    <property type="entry name" value="PLP_homeostasis"/>
    <property type="match status" value="1"/>
</dbReference>
<keyword evidence="7" id="KW-1185">Reference proteome</keyword>
<dbReference type="PIRSF" id="PIRSF004848">
    <property type="entry name" value="YBL036c_PLPDEIII"/>
    <property type="match status" value="1"/>
</dbReference>
<dbReference type="SUPFAM" id="SSF51419">
    <property type="entry name" value="PLP-binding barrel"/>
    <property type="match status" value="1"/>
</dbReference>
<dbReference type="Pfam" id="PF01168">
    <property type="entry name" value="Ala_racemase_N"/>
    <property type="match status" value="1"/>
</dbReference>